<evidence type="ECO:0000313" key="1">
    <source>
        <dbReference type="EMBL" id="SMO66553.1"/>
    </source>
</evidence>
<reference evidence="1 2" key="1">
    <citation type="submission" date="2017-05" db="EMBL/GenBank/DDBJ databases">
        <authorList>
            <person name="Varghese N."/>
            <person name="Submissions S."/>
        </authorList>
    </citation>
    <scope>NUCLEOTIDE SEQUENCE [LARGE SCALE GENOMIC DNA]</scope>
    <source>
        <strain evidence="1 2">DSM 21194</strain>
    </source>
</reference>
<evidence type="ECO:0008006" key="3">
    <source>
        <dbReference type="Google" id="ProtNLM"/>
    </source>
</evidence>
<dbReference type="SUPFAM" id="SSF89807">
    <property type="entry name" value="Dodecin-like"/>
    <property type="match status" value="1"/>
</dbReference>
<dbReference type="PANTHER" id="PTHR39324">
    <property type="entry name" value="CALCIUM DODECIN"/>
    <property type="match status" value="1"/>
</dbReference>
<dbReference type="InterPro" id="IPR025543">
    <property type="entry name" value="Dodecin-like"/>
</dbReference>
<dbReference type="PANTHER" id="PTHR39324:SF1">
    <property type="entry name" value="CALCIUM DODECIN"/>
    <property type="match status" value="1"/>
</dbReference>
<keyword evidence="2" id="KW-1185">Reference proteome</keyword>
<dbReference type="InterPro" id="IPR009923">
    <property type="entry name" value="Dodecin"/>
</dbReference>
<dbReference type="AlphaFoldDB" id="A0A521D4C4"/>
<sequence length="66" mass="7264">MSVLKVLEIMSESKESWEDAAEEGIKKASQTVSNIKSANIQNQSATVSDGKITSYRVNLKISFEVD</sequence>
<dbReference type="Gene3D" id="3.30.1660.10">
    <property type="entry name" value="Flavin-binding protein dodecin"/>
    <property type="match status" value="1"/>
</dbReference>
<gene>
    <name evidence="1" type="ORF">SAMN06265218_108128</name>
</gene>
<proteinExistence type="predicted"/>
<dbReference type="OrthoDB" id="1525133at2"/>
<accession>A0A521D4C4</accession>
<protein>
    <recommendedName>
        <fullName evidence="3">Dodecin domain-containing protein</fullName>
    </recommendedName>
</protein>
<dbReference type="EMBL" id="FXTH01000008">
    <property type="protein sequence ID" value="SMO66553.1"/>
    <property type="molecule type" value="Genomic_DNA"/>
</dbReference>
<name>A0A521D4C4_9BACT</name>
<organism evidence="1 2">
    <name type="scientific">Fodinibius sediminis</name>
    <dbReference type="NCBI Taxonomy" id="1214077"/>
    <lineage>
        <taxon>Bacteria</taxon>
        <taxon>Pseudomonadati</taxon>
        <taxon>Balneolota</taxon>
        <taxon>Balneolia</taxon>
        <taxon>Balneolales</taxon>
        <taxon>Balneolaceae</taxon>
        <taxon>Fodinibius</taxon>
    </lineage>
</organism>
<evidence type="ECO:0000313" key="2">
    <source>
        <dbReference type="Proteomes" id="UP000317593"/>
    </source>
</evidence>
<dbReference type="RefSeq" id="WP_142714550.1">
    <property type="nucleotide sequence ID" value="NZ_FXTH01000008.1"/>
</dbReference>
<dbReference type="Pfam" id="PF07311">
    <property type="entry name" value="Dodecin"/>
    <property type="match status" value="1"/>
</dbReference>
<dbReference type="InterPro" id="IPR036694">
    <property type="entry name" value="Dodecin-like_sf"/>
</dbReference>
<dbReference type="Proteomes" id="UP000317593">
    <property type="component" value="Unassembled WGS sequence"/>
</dbReference>